<accession>A0A4Y8Q4J8</accession>
<gene>
    <name evidence="1" type="ORF">B5M42_08515</name>
</gene>
<comment type="caution">
    <text evidence="1">The sequence shown here is derived from an EMBL/GenBank/DDBJ whole genome shotgun (WGS) entry which is preliminary data.</text>
</comment>
<keyword evidence="2" id="KW-1185">Reference proteome</keyword>
<dbReference type="EMBL" id="MYFO01000008">
    <property type="protein sequence ID" value="TFE88943.1"/>
    <property type="molecule type" value="Genomic_DNA"/>
</dbReference>
<reference evidence="1 2" key="1">
    <citation type="submission" date="2017-03" db="EMBL/GenBank/DDBJ databases">
        <title>Isolation of Levoglucosan Utilizing Bacteria.</title>
        <authorList>
            <person name="Arya A.S."/>
        </authorList>
    </citation>
    <scope>NUCLEOTIDE SEQUENCE [LARGE SCALE GENOMIC DNA]</scope>
    <source>
        <strain evidence="1 2">MEC069</strain>
    </source>
</reference>
<protein>
    <submittedName>
        <fullName evidence="1">Uncharacterized protein</fullName>
    </submittedName>
</protein>
<dbReference type="Gene3D" id="3.40.50.12580">
    <property type="match status" value="1"/>
</dbReference>
<proteinExistence type="predicted"/>
<sequence length="333" mass="37432">MKMAFFLAHDPGGADVVLPAADWFKQHGLPAVVYCVGPAALLHKQFAAKEAEVIRSLEATVLAGESSLIVTGTSWNSDFEIQCLNYCNQHGVPTATILDYWTNYKLRCTDTGGSEVFPQYYIVMDELASQEAISDGVPGNIIRILGHPGLDRFVKAKPVNRQRRGSESKKALFLSQPLSQLYGTSLGYNEESVIPDLLKLFQLYLGWDLFIKFHPKDKPQLRSDYRRYAVNGDLTEWLSEVDLVIGMNSIGLLHAYLLNKPVISYQPNLQKEDFCITNKLKLTRSINSYNELAASFETLAKGIRNEIGHIQQPIWMDGRSTARIGMFLKEIRL</sequence>
<dbReference type="AlphaFoldDB" id="A0A4Y8Q4J8"/>
<evidence type="ECO:0000313" key="2">
    <source>
        <dbReference type="Proteomes" id="UP000298246"/>
    </source>
</evidence>
<evidence type="ECO:0000313" key="1">
    <source>
        <dbReference type="EMBL" id="TFE88943.1"/>
    </source>
</evidence>
<organism evidence="1 2">
    <name type="scientific">Paenibacillus athensensis</name>
    <dbReference type="NCBI Taxonomy" id="1967502"/>
    <lineage>
        <taxon>Bacteria</taxon>
        <taxon>Bacillati</taxon>
        <taxon>Bacillota</taxon>
        <taxon>Bacilli</taxon>
        <taxon>Bacillales</taxon>
        <taxon>Paenibacillaceae</taxon>
        <taxon>Paenibacillus</taxon>
    </lineage>
</organism>
<dbReference type="SUPFAM" id="SSF53756">
    <property type="entry name" value="UDP-Glycosyltransferase/glycogen phosphorylase"/>
    <property type="match status" value="1"/>
</dbReference>
<dbReference type="Proteomes" id="UP000298246">
    <property type="component" value="Unassembled WGS sequence"/>
</dbReference>
<dbReference type="InterPro" id="IPR043148">
    <property type="entry name" value="TagF_C"/>
</dbReference>
<name>A0A4Y8Q4J8_9BACL</name>